<evidence type="ECO:0000313" key="1">
    <source>
        <dbReference type="EMBL" id="PZP46347.1"/>
    </source>
</evidence>
<comment type="caution">
    <text evidence="1">The sequence shown here is derived from an EMBL/GenBank/DDBJ whole genome shotgun (WGS) entry which is preliminary data.</text>
</comment>
<protein>
    <submittedName>
        <fullName evidence="1">Uncharacterized protein</fullName>
    </submittedName>
</protein>
<dbReference type="AlphaFoldDB" id="A0A2W5EXP9"/>
<organism evidence="1 2">
    <name type="scientific">Pseudopedobacter saltans</name>
    <dbReference type="NCBI Taxonomy" id="151895"/>
    <lineage>
        <taxon>Bacteria</taxon>
        <taxon>Pseudomonadati</taxon>
        <taxon>Bacteroidota</taxon>
        <taxon>Sphingobacteriia</taxon>
        <taxon>Sphingobacteriales</taxon>
        <taxon>Sphingobacteriaceae</taxon>
        <taxon>Pseudopedobacter</taxon>
    </lineage>
</organism>
<gene>
    <name evidence="1" type="ORF">DI598_12195</name>
</gene>
<name>A0A2W5EXP9_9SPHI</name>
<evidence type="ECO:0000313" key="2">
    <source>
        <dbReference type="Proteomes" id="UP000249645"/>
    </source>
</evidence>
<dbReference type="EMBL" id="QFOI01000228">
    <property type="protein sequence ID" value="PZP46347.1"/>
    <property type="molecule type" value="Genomic_DNA"/>
</dbReference>
<dbReference type="Proteomes" id="UP000249645">
    <property type="component" value="Unassembled WGS sequence"/>
</dbReference>
<proteinExistence type="predicted"/>
<reference evidence="1 2" key="1">
    <citation type="submission" date="2017-11" db="EMBL/GenBank/DDBJ databases">
        <title>Infants hospitalized years apart are colonized by the same room-sourced microbial strains.</title>
        <authorList>
            <person name="Brooks B."/>
            <person name="Olm M.R."/>
            <person name="Firek B.A."/>
            <person name="Baker R."/>
            <person name="Thomas B.C."/>
            <person name="Morowitz M.J."/>
            <person name="Banfield J.F."/>
        </authorList>
    </citation>
    <scope>NUCLEOTIDE SEQUENCE [LARGE SCALE GENOMIC DNA]</scope>
    <source>
        <strain evidence="1">S2_009_000_R2_76</strain>
    </source>
</reference>
<sequence length="180" mass="19446">MKKLQKLSLAKLAQEHVVLSTKEQMQIYAGSGIDGLCYFDGLEILSSLTGCNYSESYYINAYANVYGASTIVPSVYYDSQGNMRANLPGVPVASALSFMQTQFTGHNVSAADYQSSLAQGGYIMTEIKQWDGTTHAVVITEYHPSQIDCFTYIDANGTHTGSAADFGTSLSYDVTSGISH</sequence>
<accession>A0A2W5EXP9</accession>